<dbReference type="Gene3D" id="1.20.140.160">
    <property type="match status" value="1"/>
</dbReference>
<dbReference type="SUPFAM" id="SSF88659">
    <property type="entry name" value="Sigma3 and sigma4 domains of RNA polymerase sigma factors"/>
    <property type="match status" value="1"/>
</dbReference>
<feature type="domain" description="RNA polymerase sigma factor 70 region 4 type 2" evidence="1">
    <location>
        <begin position="51"/>
        <end position="94"/>
    </location>
</feature>
<evidence type="ECO:0000313" key="2">
    <source>
        <dbReference type="EMBL" id="AIQ62785.1"/>
    </source>
</evidence>
<dbReference type="InterPro" id="IPR014284">
    <property type="entry name" value="RNA_pol_sigma-70_dom"/>
</dbReference>
<dbReference type="NCBIfam" id="TIGR02937">
    <property type="entry name" value="sigma70-ECF"/>
    <property type="match status" value="1"/>
</dbReference>
<sequence length="108" mass="13006">MSAYDDYKKEIYRIGWKVQYKARKVRTREFPLFDNLPNDQNFTTYSETKIWIEELLNQLPSQGRIILDKIYLQDMTENEVANELHISQQAVSKWKKKMIQTLSQIVNF</sequence>
<dbReference type="Proteomes" id="UP000029507">
    <property type="component" value="Chromosome"/>
</dbReference>
<dbReference type="AlphaFoldDB" id="A0A089LRR5"/>
<dbReference type="InterPro" id="IPR013249">
    <property type="entry name" value="RNA_pol_sigma70_r4_t2"/>
</dbReference>
<evidence type="ECO:0000313" key="3">
    <source>
        <dbReference type="Proteomes" id="UP000029507"/>
    </source>
</evidence>
<dbReference type="HOGENOM" id="CLU_155743_0_0_9"/>
<reference evidence="2 3" key="1">
    <citation type="submission" date="2014-08" db="EMBL/GenBank/DDBJ databases">
        <title>Comparative genomics of the Paenibacillus odorifer group.</title>
        <authorList>
            <person name="den Bakker H.C."/>
            <person name="Tsai Y.-C."/>
            <person name="Martin N."/>
            <person name="Korlach J."/>
            <person name="Wiedmann M."/>
        </authorList>
    </citation>
    <scope>NUCLEOTIDE SEQUENCE [LARGE SCALE GENOMIC DNA]</scope>
    <source>
        <strain evidence="2 3">DSM 14472</strain>
    </source>
</reference>
<dbReference type="GO" id="GO:0003677">
    <property type="term" value="F:DNA binding"/>
    <property type="evidence" value="ECO:0007669"/>
    <property type="project" value="InterPro"/>
</dbReference>
<protein>
    <recommendedName>
        <fullName evidence="1">RNA polymerase sigma factor 70 region 4 type 2 domain-containing protein</fullName>
    </recommendedName>
</protein>
<dbReference type="RefSeq" id="WP_038694191.1">
    <property type="nucleotide sequence ID" value="NZ_CP009286.1"/>
</dbReference>
<dbReference type="GO" id="GO:0016987">
    <property type="term" value="F:sigma factor activity"/>
    <property type="evidence" value="ECO:0007669"/>
    <property type="project" value="InterPro"/>
</dbReference>
<name>A0A089LRR5_9BACL</name>
<dbReference type="KEGG" id="pste:PSTEL_06395"/>
<dbReference type="Pfam" id="PF08281">
    <property type="entry name" value="Sigma70_r4_2"/>
    <property type="match status" value="1"/>
</dbReference>
<dbReference type="InterPro" id="IPR013324">
    <property type="entry name" value="RNA_pol_sigma_r3/r4-like"/>
</dbReference>
<accession>A0A089LRR5</accession>
<gene>
    <name evidence="2" type="ORF">PSTEL_06395</name>
</gene>
<organism evidence="2 3">
    <name type="scientific">Paenibacillus stellifer</name>
    <dbReference type="NCBI Taxonomy" id="169760"/>
    <lineage>
        <taxon>Bacteria</taxon>
        <taxon>Bacillati</taxon>
        <taxon>Bacillota</taxon>
        <taxon>Bacilli</taxon>
        <taxon>Bacillales</taxon>
        <taxon>Paenibacillaceae</taxon>
        <taxon>Paenibacillus</taxon>
    </lineage>
</organism>
<dbReference type="GO" id="GO:0006352">
    <property type="term" value="P:DNA-templated transcription initiation"/>
    <property type="evidence" value="ECO:0007669"/>
    <property type="project" value="InterPro"/>
</dbReference>
<proteinExistence type="predicted"/>
<evidence type="ECO:0000259" key="1">
    <source>
        <dbReference type="Pfam" id="PF08281"/>
    </source>
</evidence>
<dbReference type="EMBL" id="CP009286">
    <property type="protein sequence ID" value="AIQ62785.1"/>
    <property type="molecule type" value="Genomic_DNA"/>
</dbReference>
<keyword evidence="3" id="KW-1185">Reference proteome</keyword>
<dbReference type="OrthoDB" id="2471618at2"/>